<sequence>EVEQPVVQQVVAPQPPVYYPVYYRRRCFSGDTVVITAQGNKTMRQLQIGDYVLTKEGDSVRYTTVKSFLHRLPNQATDFLWLQLSDGNSLKITPYHFVYRTQCNSKRPTIHMLYANELQEGDCLFTVNSTLGSGKAYLLSKKAVTEFGAYAPLTESGDIIANNVYVSCHGHLRPSHLAHTFVYWMQAIQRWFSGEKSQKRIDLPFGTHFFLEILEYIIPLS</sequence>
<evidence type="ECO:0000313" key="7">
    <source>
        <dbReference type="WBParaSite" id="GPUH_0002315601-mRNA-1"/>
    </source>
</evidence>
<dbReference type="GO" id="GO:0016540">
    <property type="term" value="P:protein autoprocessing"/>
    <property type="evidence" value="ECO:0007669"/>
    <property type="project" value="InterPro"/>
</dbReference>
<dbReference type="InterPro" id="IPR006141">
    <property type="entry name" value="Intein_N"/>
</dbReference>
<dbReference type="GO" id="GO:0048731">
    <property type="term" value="P:system development"/>
    <property type="evidence" value="ECO:0007669"/>
    <property type="project" value="UniProtKB-ARBA"/>
</dbReference>
<dbReference type="InterPro" id="IPR001767">
    <property type="entry name" value="Hedgehog_Hint"/>
</dbReference>
<dbReference type="AlphaFoldDB" id="A0A183EQ86"/>
<dbReference type="WBParaSite" id="GPUH_0002315601-mRNA-1">
    <property type="protein sequence ID" value="GPUH_0002315601-mRNA-1"/>
    <property type="gene ID" value="GPUH_0002315601"/>
</dbReference>
<dbReference type="Proteomes" id="UP000271098">
    <property type="component" value="Unassembled WGS sequence"/>
</dbReference>
<proteinExistence type="predicted"/>
<dbReference type="InterPro" id="IPR003587">
    <property type="entry name" value="Hint_dom_N"/>
</dbReference>
<keyword evidence="6" id="KW-1185">Reference proteome</keyword>
<feature type="domain" description="Hint" evidence="4">
    <location>
        <begin position="25"/>
        <end position="128"/>
    </location>
</feature>
<name>A0A183EQ86_9BILA</name>
<dbReference type="Pfam" id="PF01079">
    <property type="entry name" value="Hint"/>
    <property type="match status" value="1"/>
</dbReference>
<dbReference type="SMART" id="SM00306">
    <property type="entry name" value="HintN"/>
    <property type="match status" value="1"/>
</dbReference>
<dbReference type="PRINTS" id="PR00632">
    <property type="entry name" value="SONICHHOG"/>
</dbReference>
<dbReference type="PANTHER" id="PTHR46706">
    <property type="entry name" value="PROTEIN QUA-1-RELATED"/>
    <property type="match status" value="1"/>
</dbReference>
<evidence type="ECO:0000256" key="1">
    <source>
        <dbReference type="ARBA" id="ARBA00004239"/>
    </source>
</evidence>
<evidence type="ECO:0000256" key="2">
    <source>
        <dbReference type="ARBA" id="ARBA00022473"/>
    </source>
</evidence>
<evidence type="ECO:0000256" key="3">
    <source>
        <dbReference type="ARBA" id="ARBA00022729"/>
    </source>
</evidence>
<dbReference type="PROSITE" id="PS50817">
    <property type="entry name" value="INTEIN_N_TER"/>
    <property type="match status" value="1"/>
</dbReference>
<dbReference type="GO" id="GO:0007267">
    <property type="term" value="P:cell-cell signaling"/>
    <property type="evidence" value="ECO:0007669"/>
    <property type="project" value="InterPro"/>
</dbReference>
<dbReference type="GO" id="GO:0005576">
    <property type="term" value="C:extracellular region"/>
    <property type="evidence" value="ECO:0007669"/>
    <property type="project" value="UniProtKB-SubCell"/>
</dbReference>
<dbReference type="InterPro" id="IPR052140">
    <property type="entry name" value="Dev_Signal_Hedgehog-like"/>
</dbReference>
<evidence type="ECO:0000313" key="5">
    <source>
        <dbReference type="EMBL" id="VDN41026.1"/>
    </source>
</evidence>
<reference evidence="5 6" key="2">
    <citation type="submission" date="2018-11" db="EMBL/GenBank/DDBJ databases">
        <authorList>
            <consortium name="Pathogen Informatics"/>
        </authorList>
    </citation>
    <scope>NUCLEOTIDE SEQUENCE [LARGE SCALE GENOMIC DNA]</scope>
</reference>
<dbReference type="InterPro" id="IPR001657">
    <property type="entry name" value="Hedgehog"/>
</dbReference>
<keyword evidence="2" id="KW-0217">Developmental protein</keyword>
<dbReference type="InterPro" id="IPR036844">
    <property type="entry name" value="Hint_dom_sf"/>
</dbReference>
<evidence type="ECO:0000313" key="6">
    <source>
        <dbReference type="Proteomes" id="UP000271098"/>
    </source>
</evidence>
<evidence type="ECO:0000259" key="4">
    <source>
        <dbReference type="SMART" id="SM00306"/>
    </source>
</evidence>
<dbReference type="SUPFAM" id="SSF51294">
    <property type="entry name" value="Hedgehog/intein (Hint) domain"/>
    <property type="match status" value="1"/>
</dbReference>
<dbReference type="GO" id="GO:0016539">
    <property type="term" value="P:intein-mediated protein splicing"/>
    <property type="evidence" value="ECO:0007669"/>
    <property type="project" value="InterPro"/>
</dbReference>
<reference evidence="7" key="1">
    <citation type="submission" date="2016-06" db="UniProtKB">
        <authorList>
            <consortium name="WormBaseParasite"/>
        </authorList>
    </citation>
    <scope>IDENTIFICATION</scope>
</reference>
<gene>
    <name evidence="5" type="ORF">GPUH_LOCUS23127</name>
</gene>
<accession>A0A183EQ86</accession>
<dbReference type="EMBL" id="UYRT01096890">
    <property type="protein sequence ID" value="VDN41026.1"/>
    <property type="molecule type" value="Genomic_DNA"/>
</dbReference>
<dbReference type="CDD" id="cd00081">
    <property type="entry name" value="Hint"/>
    <property type="match status" value="1"/>
</dbReference>
<organism evidence="7">
    <name type="scientific">Gongylonema pulchrum</name>
    <dbReference type="NCBI Taxonomy" id="637853"/>
    <lineage>
        <taxon>Eukaryota</taxon>
        <taxon>Metazoa</taxon>
        <taxon>Ecdysozoa</taxon>
        <taxon>Nematoda</taxon>
        <taxon>Chromadorea</taxon>
        <taxon>Rhabditida</taxon>
        <taxon>Spirurina</taxon>
        <taxon>Spiruromorpha</taxon>
        <taxon>Spiruroidea</taxon>
        <taxon>Gongylonematidae</taxon>
        <taxon>Gongylonema</taxon>
    </lineage>
</organism>
<keyword evidence="3" id="KW-0732">Signal</keyword>
<dbReference type="Gene3D" id="2.170.16.10">
    <property type="entry name" value="Hedgehog/Intein (Hint) domain"/>
    <property type="match status" value="1"/>
</dbReference>
<dbReference type="OrthoDB" id="5846205at2759"/>
<comment type="subcellular location">
    <subcellularLocation>
        <location evidence="1">Secreted</location>
        <location evidence="1">Extracellular space</location>
    </subcellularLocation>
</comment>
<dbReference type="PANTHER" id="PTHR46706:SF12">
    <property type="entry name" value="PROTEIN QUA-1-RELATED"/>
    <property type="match status" value="1"/>
</dbReference>
<protein>
    <submittedName>
        <fullName evidence="7">HintN domain-containing protein</fullName>
    </submittedName>
</protein>